<evidence type="ECO:0000256" key="2">
    <source>
        <dbReference type="SAM" id="MobiDB-lite"/>
    </source>
</evidence>
<comment type="caution">
    <text evidence="4">The sequence shown here is derived from an EMBL/GenBank/DDBJ whole genome shotgun (WGS) entry which is preliminary data.</text>
</comment>
<dbReference type="EMBL" id="PPTF01000073">
    <property type="protein sequence ID" value="POA97293.1"/>
    <property type="molecule type" value="Genomic_DNA"/>
</dbReference>
<sequence length="56" mass="6287">MNKDQIKGKFKEITGSIKEATGKVIHNKNLEEKGTQEKNLGEAQSDMGKLKDELKK</sequence>
<name>A0A2K4MJN2_9NEIS</name>
<comment type="similarity">
    <text evidence="1">Belongs to the UPF0337 (CsbD) family.</text>
</comment>
<feature type="compositionally biased region" description="Basic and acidic residues" evidence="2">
    <location>
        <begin position="28"/>
        <end position="40"/>
    </location>
</feature>
<evidence type="ECO:0000313" key="5">
    <source>
        <dbReference type="Proteomes" id="UP000236416"/>
    </source>
</evidence>
<keyword evidence="5" id="KW-1185">Reference proteome</keyword>
<dbReference type="Pfam" id="PF05532">
    <property type="entry name" value="CsbD"/>
    <property type="match status" value="1"/>
</dbReference>
<accession>A0A2K4MJN2</accession>
<feature type="region of interest" description="Disordered" evidence="2">
    <location>
        <begin position="28"/>
        <end position="56"/>
    </location>
</feature>
<evidence type="ECO:0000256" key="1">
    <source>
        <dbReference type="ARBA" id="ARBA00009129"/>
    </source>
</evidence>
<gene>
    <name evidence="4" type="ORF">C2134_15720</name>
</gene>
<evidence type="ECO:0000259" key="3">
    <source>
        <dbReference type="Pfam" id="PF05532"/>
    </source>
</evidence>
<dbReference type="InterPro" id="IPR008462">
    <property type="entry name" value="CsbD"/>
</dbReference>
<dbReference type="Gene3D" id="1.10.1470.10">
    <property type="entry name" value="YjbJ"/>
    <property type="match status" value="1"/>
</dbReference>
<dbReference type="InterPro" id="IPR036629">
    <property type="entry name" value="YjbJ_sf"/>
</dbReference>
<dbReference type="Proteomes" id="UP000236416">
    <property type="component" value="Unassembled WGS sequence"/>
</dbReference>
<organism evidence="4 5">
    <name type="scientific">Chromobacterium sinusclupearum</name>
    <dbReference type="NCBI Taxonomy" id="2077146"/>
    <lineage>
        <taxon>Bacteria</taxon>
        <taxon>Pseudomonadati</taxon>
        <taxon>Pseudomonadota</taxon>
        <taxon>Betaproteobacteria</taxon>
        <taxon>Neisseriales</taxon>
        <taxon>Chromobacteriaceae</taxon>
        <taxon>Chromobacterium</taxon>
    </lineage>
</organism>
<evidence type="ECO:0000313" key="4">
    <source>
        <dbReference type="EMBL" id="POA97293.1"/>
    </source>
</evidence>
<feature type="domain" description="CsbD-like" evidence="3">
    <location>
        <begin position="4"/>
        <end position="56"/>
    </location>
</feature>
<proteinExistence type="inferred from homology"/>
<dbReference type="SUPFAM" id="SSF69047">
    <property type="entry name" value="Hypothetical protein YjbJ"/>
    <property type="match status" value="1"/>
</dbReference>
<dbReference type="AlphaFoldDB" id="A0A2K4MJN2"/>
<dbReference type="RefSeq" id="WP_103321087.1">
    <property type="nucleotide sequence ID" value="NZ_PPTF01000073.1"/>
</dbReference>
<reference evidence="4 5" key="1">
    <citation type="submission" date="2018-01" db="EMBL/GenBank/DDBJ databases">
        <title>Genomic Sequence of Chromobacterium MWU13-2610 from wild cranberry bogs within the Cape Cod National Seashore.</title>
        <authorList>
            <person name="O'Hara-Hanley K."/>
            <person name="Soby S."/>
            <person name="Harrison A."/>
        </authorList>
    </citation>
    <scope>NUCLEOTIDE SEQUENCE [LARGE SCALE GENOMIC DNA]</scope>
    <source>
        <strain evidence="4 5">MWU13-2610</strain>
    </source>
</reference>
<protein>
    <submittedName>
        <fullName evidence="4">CsbD family protein</fullName>
    </submittedName>
</protein>